<protein>
    <recommendedName>
        <fullName evidence="3">Type II toxin-antitoxin system RelE/ParE family toxin</fullName>
    </recommendedName>
</protein>
<dbReference type="Gene3D" id="3.30.2310.20">
    <property type="entry name" value="RelE-like"/>
    <property type="match status" value="1"/>
</dbReference>
<reference evidence="1 2" key="1">
    <citation type="journal article" date="2015" name="Nature">
        <title>rRNA introns, odd ribosomes, and small enigmatic genomes across a large radiation of phyla.</title>
        <authorList>
            <person name="Brown C.T."/>
            <person name="Hug L.A."/>
            <person name="Thomas B.C."/>
            <person name="Sharon I."/>
            <person name="Castelle C.J."/>
            <person name="Singh A."/>
            <person name="Wilkins M.J."/>
            <person name="Williams K.H."/>
            <person name="Banfield J.F."/>
        </authorList>
    </citation>
    <scope>NUCLEOTIDE SEQUENCE [LARGE SCALE GENOMIC DNA]</scope>
</reference>
<gene>
    <name evidence="1" type="ORF">US45_C0025G0009</name>
</gene>
<evidence type="ECO:0008006" key="3">
    <source>
        <dbReference type="Google" id="ProtNLM"/>
    </source>
</evidence>
<sequence>MHSLKKLLSRFNKKEREIIGFLIEKVVSLNWHDLDIKKLRGHQNIFRARKGKIRIIFAKDKKEIFIITIECRRESTYKF</sequence>
<name>A0A0G0JVA1_9BACT</name>
<organism evidence="1 2">
    <name type="scientific">Candidatus Nomurabacteria bacterium GW2011_GWA1_37_20</name>
    <dbReference type="NCBI Taxonomy" id="1618729"/>
    <lineage>
        <taxon>Bacteria</taxon>
        <taxon>Candidatus Nomuraibacteriota</taxon>
    </lineage>
</organism>
<dbReference type="AlphaFoldDB" id="A0A0G0JVA1"/>
<dbReference type="Proteomes" id="UP000034701">
    <property type="component" value="Unassembled WGS sequence"/>
</dbReference>
<dbReference type="InterPro" id="IPR035093">
    <property type="entry name" value="RelE/ParE_toxin_dom_sf"/>
</dbReference>
<evidence type="ECO:0000313" key="2">
    <source>
        <dbReference type="Proteomes" id="UP000034701"/>
    </source>
</evidence>
<accession>A0A0G0JVA1</accession>
<evidence type="ECO:0000313" key="1">
    <source>
        <dbReference type="EMBL" id="KKQ32206.1"/>
    </source>
</evidence>
<proteinExistence type="predicted"/>
<dbReference type="SUPFAM" id="SSF143011">
    <property type="entry name" value="RelE-like"/>
    <property type="match status" value="1"/>
</dbReference>
<dbReference type="EMBL" id="LBTA01000025">
    <property type="protein sequence ID" value="KKQ32206.1"/>
    <property type="molecule type" value="Genomic_DNA"/>
</dbReference>
<comment type="caution">
    <text evidence="1">The sequence shown here is derived from an EMBL/GenBank/DDBJ whole genome shotgun (WGS) entry which is preliminary data.</text>
</comment>